<dbReference type="EMBL" id="AGSN01000096">
    <property type="protein sequence ID" value="EHH11850.1"/>
    <property type="molecule type" value="Genomic_DNA"/>
</dbReference>
<sequence>MQIAGQGHVAAIIPVEARMRVMLRASACAHSNRHRDSALHAQVMQVMVG</sequence>
<name>G6Y8X8_9HYPH</name>
<organism evidence="1 2">
    <name type="scientific">Mesorhizobium amorphae CCNWGS0123</name>
    <dbReference type="NCBI Taxonomy" id="1082933"/>
    <lineage>
        <taxon>Bacteria</taxon>
        <taxon>Pseudomonadati</taxon>
        <taxon>Pseudomonadota</taxon>
        <taxon>Alphaproteobacteria</taxon>
        <taxon>Hyphomicrobiales</taxon>
        <taxon>Phyllobacteriaceae</taxon>
        <taxon>Mesorhizobium</taxon>
    </lineage>
</organism>
<reference evidence="1 2" key="1">
    <citation type="journal article" date="2012" name="J. Bacteriol.">
        <title>Draft Genome Sequence of Plant Growth-Promoting Rhizobium Mesorhizobium amorphae, Isolated from Zinc-Lead Mine Tailings.</title>
        <authorList>
            <person name="Hao X."/>
            <person name="Lin Y."/>
            <person name="Johnstone L."/>
            <person name="Baltrus D.A."/>
            <person name="Miller S.J."/>
            <person name="Wei G."/>
            <person name="Rensing C."/>
        </authorList>
    </citation>
    <scope>NUCLEOTIDE SEQUENCE [LARGE SCALE GENOMIC DNA]</scope>
    <source>
        <strain evidence="1 2">CCNWGS0123</strain>
    </source>
</reference>
<gene>
    <name evidence="1" type="ORF">MEA186_11986</name>
</gene>
<proteinExistence type="predicted"/>
<protein>
    <submittedName>
        <fullName evidence="1">Uncharacterized protein</fullName>
    </submittedName>
</protein>
<dbReference type="AlphaFoldDB" id="G6Y8X8"/>
<accession>G6Y8X8</accession>
<evidence type="ECO:0000313" key="1">
    <source>
        <dbReference type="EMBL" id="EHH11850.1"/>
    </source>
</evidence>
<keyword evidence="2" id="KW-1185">Reference proteome</keyword>
<evidence type="ECO:0000313" key="2">
    <source>
        <dbReference type="Proteomes" id="UP000002949"/>
    </source>
</evidence>
<dbReference type="Proteomes" id="UP000002949">
    <property type="component" value="Unassembled WGS sequence"/>
</dbReference>